<dbReference type="AlphaFoldDB" id="A0A8X6TMW1"/>
<sequence length="271" mass="31667">MKQGPSNCPYASPIHFIKKRFEEEFLKLNAVIDLDSYSYPHIQVFSYGLADFGVTVRGSINYDEIALAQDSDGELRSLLESVTDLGIKQLSLPSPKHLIFFRCFNWFSYIYIDVVEPFPPSRDYKFILTYIDRFSRWLKAFPMFYQTAETVLSTWFFKWISRFRVPEMIITDRGRFVSITDEISRHPQDENHRFPFHIHRSCSEDASTTQSIYLMLHYIKLVRYIISHPTWYAFCLKEDIGASPSELAKGQCTCLPGELLRNSSPHNQTPN</sequence>
<feature type="domain" description="Integrase catalytic" evidence="1">
    <location>
        <begin position="91"/>
        <end position="175"/>
    </location>
</feature>
<keyword evidence="3" id="KW-1185">Reference proteome</keyword>
<organism evidence="2 3">
    <name type="scientific">Nephila pilipes</name>
    <name type="common">Giant wood spider</name>
    <name type="synonym">Nephila maculata</name>
    <dbReference type="NCBI Taxonomy" id="299642"/>
    <lineage>
        <taxon>Eukaryota</taxon>
        <taxon>Metazoa</taxon>
        <taxon>Ecdysozoa</taxon>
        <taxon>Arthropoda</taxon>
        <taxon>Chelicerata</taxon>
        <taxon>Arachnida</taxon>
        <taxon>Araneae</taxon>
        <taxon>Araneomorphae</taxon>
        <taxon>Entelegynae</taxon>
        <taxon>Araneoidea</taxon>
        <taxon>Nephilidae</taxon>
        <taxon>Nephila</taxon>
    </lineage>
</organism>
<dbReference type="InterPro" id="IPR012337">
    <property type="entry name" value="RNaseH-like_sf"/>
</dbReference>
<dbReference type="Gene3D" id="3.30.420.10">
    <property type="entry name" value="Ribonuclease H-like superfamily/Ribonuclease H"/>
    <property type="match status" value="1"/>
</dbReference>
<dbReference type="GO" id="GO:0003676">
    <property type="term" value="F:nucleic acid binding"/>
    <property type="evidence" value="ECO:0007669"/>
    <property type="project" value="InterPro"/>
</dbReference>
<dbReference type="PROSITE" id="PS50994">
    <property type="entry name" value="INTEGRASE"/>
    <property type="match status" value="1"/>
</dbReference>
<dbReference type="InterPro" id="IPR036397">
    <property type="entry name" value="RNaseH_sf"/>
</dbReference>
<proteinExistence type="predicted"/>
<reference evidence="2" key="1">
    <citation type="submission" date="2020-08" db="EMBL/GenBank/DDBJ databases">
        <title>Multicomponent nature underlies the extraordinary mechanical properties of spider dragline silk.</title>
        <authorList>
            <person name="Kono N."/>
            <person name="Nakamura H."/>
            <person name="Mori M."/>
            <person name="Yoshida Y."/>
            <person name="Ohtoshi R."/>
            <person name="Malay A.D."/>
            <person name="Moran D.A.P."/>
            <person name="Tomita M."/>
            <person name="Numata K."/>
            <person name="Arakawa K."/>
        </authorList>
    </citation>
    <scope>NUCLEOTIDE SEQUENCE</scope>
</reference>
<name>A0A8X6TMW1_NEPPI</name>
<evidence type="ECO:0000313" key="2">
    <source>
        <dbReference type="EMBL" id="GFT27765.1"/>
    </source>
</evidence>
<dbReference type="Proteomes" id="UP000887013">
    <property type="component" value="Unassembled WGS sequence"/>
</dbReference>
<dbReference type="GO" id="GO:0015074">
    <property type="term" value="P:DNA integration"/>
    <property type="evidence" value="ECO:0007669"/>
    <property type="project" value="InterPro"/>
</dbReference>
<protein>
    <submittedName>
        <fullName evidence="2">Gag-Pol polyprotein</fullName>
    </submittedName>
</protein>
<dbReference type="EMBL" id="BMAW01107132">
    <property type="protein sequence ID" value="GFT27765.1"/>
    <property type="molecule type" value="Genomic_DNA"/>
</dbReference>
<dbReference type="SUPFAM" id="SSF53098">
    <property type="entry name" value="Ribonuclease H-like"/>
    <property type="match status" value="1"/>
</dbReference>
<evidence type="ECO:0000259" key="1">
    <source>
        <dbReference type="PROSITE" id="PS50994"/>
    </source>
</evidence>
<evidence type="ECO:0000313" key="3">
    <source>
        <dbReference type="Proteomes" id="UP000887013"/>
    </source>
</evidence>
<comment type="caution">
    <text evidence="2">The sequence shown here is derived from an EMBL/GenBank/DDBJ whole genome shotgun (WGS) entry which is preliminary data.</text>
</comment>
<dbReference type="OrthoDB" id="6537797at2759"/>
<dbReference type="InterPro" id="IPR001584">
    <property type="entry name" value="Integrase_cat-core"/>
</dbReference>
<accession>A0A8X6TMW1</accession>
<gene>
    <name evidence="2" type="primary">gag-pol_38</name>
    <name evidence="2" type="ORF">NPIL_119471</name>
</gene>